<dbReference type="Proteomes" id="UP000321287">
    <property type="component" value="Unassembled WGS sequence"/>
</dbReference>
<dbReference type="RefSeq" id="WP_062164648.1">
    <property type="nucleotide sequence ID" value="NZ_AP014690.1"/>
</dbReference>
<dbReference type="KEGG" id="abg:Asbog_01513"/>
<dbReference type="GeneID" id="78226558"/>
<name>A0AAN4U348_9PROT</name>
<dbReference type="AlphaFoldDB" id="A0AAN4U348"/>
<organism evidence="1 2">
    <name type="scientific">Asaia bogorensis NBRC 16594</name>
    <dbReference type="NCBI Taxonomy" id="1231624"/>
    <lineage>
        <taxon>Bacteria</taxon>
        <taxon>Pseudomonadati</taxon>
        <taxon>Pseudomonadota</taxon>
        <taxon>Alphaproteobacteria</taxon>
        <taxon>Acetobacterales</taxon>
        <taxon>Acetobacteraceae</taxon>
        <taxon>Asaia</taxon>
    </lineage>
</organism>
<gene>
    <name evidence="1" type="ORF">ABO01nite_23810</name>
</gene>
<reference evidence="1 2" key="1">
    <citation type="submission" date="2019-07" db="EMBL/GenBank/DDBJ databases">
        <title>Whole genome shotgun sequence of Asaia bogorensis NBRC 16594.</title>
        <authorList>
            <person name="Hosoyama A."/>
            <person name="Uohara A."/>
            <person name="Ohji S."/>
            <person name="Ichikawa N."/>
        </authorList>
    </citation>
    <scope>NUCLEOTIDE SEQUENCE [LARGE SCALE GENOMIC DNA]</scope>
    <source>
        <strain evidence="1 2">NBRC 16594</strain>
    </source>
</reference>
<keyword evidence="2" id="KW-1185">Reference proteome</keyword>
<evidence type="ECO:0000313" key="1">
    <source>
        <dbReference type="EMBL" id="GEL54374.1"/>
    </source>
</evidence>
<protein>
    <submittedName>
        <fullName evidence="1">Uncharacterized protein</fullName>
    </submittedName>
</protein>
<comment type="caution">
    <text evidence="1">The sequence shown here is derived from an EMBL/GenBank/DDBJ whole genome shotgun (WGS) entry which is preliminary data.</text>
</comment>
<dbReference type="EMBL" id="BJVS01000007">
    <property type="protein sequence ID" value="GEL54374.1"/>
    <property type="molecule type" value="Genomic_DNA"/>
</dbReference>
<sequence>MNTLDIANAAYAEHVKPSFDRMIDALKQMRSANDPDTGAVLCIEALDALAKDCAAMRDELREGVRQSCDESGTVSFEAGPYLVTRTRPDPAATVTDEAALRAAMPALFSPQPDKLDRATLTKRLRRGETIPGATLGAAPVGTIQIRTRK</sequence>
<accession>A0AAN4U348</accession>
<evidence type="ECO:0000313" key="2">
    <source>
        <dbReference type="Proteomes" id="UP000321287"/>
    </source>
</evidence>
<proteinExistence type="predicted"/>